<keyword evidence="6 8" id="KW-0732">Signal</keyword>
<dbReference type="InterPro" id="IPR052333">
    <property type="entry name" value="Cystatin_spermatogenesis"/>
</dbReference>
<evidence type="ECO:0000256" key="8">
    <source>
        <dbReference type="SAM" id="SignalP"/>
    </source>
</evidence>
<dbReference type="InterPro" id="IPR046350">
    <property type="entry name" value="Cystatin_sf"/>
</dbReference>
<dbReference type="Proteomes" id="UP000515202">
    <property type="component" value="Unplaced"/>
</dbReference>
<dbReference type="GO" id="GO:0004869">
    <property type="term" value="F:cysteine-type endopeptidase inhibitor activity"/>
    <property type="evidence" value="ECO:0007669"/>
    <property type="project" value="UniProtKB-KW"/>
</dbReference>
<dbReference type="OrthoDB" id="9829654at2759"/>
<gene>
    <name evidence="11" type="primary">LOC105302840</name>
</gene>
<keyword evidence="5" id="KW-0789">Thiol protease inhibitor</keyword>
<dbReference type="GeneID" id="105302840"/>
<keyword evidence="3" id="KW-0964">Secreted</keyword>
<dbReference type="CDD" id="cd00042">
    <property type="entry name" value="CY"/>
    <property type="match status" value="1"/>
</dbReference>
<dbReference type="SMART" id="SM00043">
    <property type="entry name" value="CY"/>
    <property type="match status" value="1"/>
</dbReference>
<dbReference type="PANTHER" id="PTHR47393:SF1">
    <property type="entry name" value="CYSTATIN-12"/>
    <property type="match status" value="1"/>
</dbReference>
<sequence>MFLKAPLLLGLIALGPHVSSPNFVDISKSTTSFAMCVEFAVFQFNQDHLDEYAYKLLWVGRSQRKRWTMIFLMDLEMGRTTCKKYDEDIENCPLQEGSGKKKMDCTFVVDARPWFSQFTLLNSTCVQK</sequence>
<proteinExistence type="inferred from homology"/>
<evidence type="ECO:0000256" key="2">
    <source>
        <dbReference type="ARBA" id="ARBA00009403"/>
    </source>
</evidence>
<dbReference type="GO" id="GO:0005576">
    <property type="term" value="C:extracellular region"/>
    <property type="evidence" value="ECO:0007669"/>
    <property type="project" value="UniProtKB-SubCell"/>
</dbReference>
<reference evidence="11" key="1">
    <citation type="submission" date="2025-08" db="UniProtKB">
        <authorList>
            <consortium name="RefSeq"/>
        </authorList>
    </citation>
    <scope>IDENTIFICATION</scope>
    <source>
        <tissue evidence="11">Kidney</tissue>
    </source>
</reference>
<protein>
    <submittedName>
        <fullName evidence="11">Probable cystatin-15</fullName>
    </submittedName>
</protein>
<evidence type="ECO:0000259" key="9">
    <source>
        <dbReference type="SMART" id="SM00043"/>
    </source>
</evidence>
<name>A0A6P3R2L4_PTEVA</name>
<keyword evidence="7" id="KW-1015">Disulfide bond</keyword>
<feature type="domain" description="Cystatin" evidence="9">
    <location>
        <begin position="11"/>
        <end position="126"/>
    </location>
</feature>
<dbReference type="SUPFAM" id="SSF54403">
    <property type="entry name" value="Cystatin/monellin"/>
    <property type="match status" value="1"/>
</dbReference>
<keyword evidence="10" id="KW-1185">Reference proteome</keyword>
<organism evidence="10 11">
    <name type="scientific">Pteropus vampyrus</name>
    <name type="common">Large flying fox</name>
    <dbReference type="NCBI Taxonomy" id="132908"/>
    <lineage>
        <taxon>Eukaryota</taxon>
        <taxon>Metazoa</taxon>
        <taxon>Chordata</taxon>
        <taxon>Craniata</taxon>
        <taxon>Vertebrata</taxon>
        <taxon>Euteleostomi</taxon>
        <taxon>Mammalia</taxon>
        <taxon>Eutheria</taxon>
        <taxon>Laurasiatheria</taxon>
        <taxon>Chiroptera</taxon>
        <taxon>Yinpterochiroptera</taxon>
        <taxon>Pteropodoidea</taxon>
        <taxon>Pteropodidae</taxon>
        <taxon>Pteropodinae</taxon>
        <taxon>Pteropus</taxon>
    </lineage>
</organism>
<dbReference type="InterPro" id="IPR000010">
    <property type="entry name" value="Cystatin_dom"/>
</dbReference>
<evidence type="ECO:0000256" key="6">
    <source>
        <dbReference type="ARBA" id="ARBA00022729"/>
    </source>
</evidence>
<feature type="signal peptide" evidence="8">
    <location>
        <begin position="1"/>
        <end position="21"/>
    </location>
</feature>
<accession>A0A6P3R2L4</accession>
<dbReference type="Pfam" id="PF00031">
    <property type="entry name" value="Cystatin"/>
    <property type="match status" value="1"/>
</dbReference>
<evidence type="ECO:0000256" key="4">
    <source>
        <dbReference type="ARBA" id="ARBA00022690"/>
    </source>
</evidence>
<evidence type="ECO:0000256" key="1">
    <source>
        <dbReference type="ARBA" id="ARBA00004613"/>
    </source>
</evidence>
<dbReference type="Gene3D" id="3.10.450.10">
    <property type="match status" value="1"/>
</dbReference>
<evidence type="ECO:0000313" key="10">
    <source>
        <dbReference type="Proteomes" id="UP000515202"/>
    </source>
</evidence>
<feature type="chain" id="PRO_5027996558" evidence="8">
    <location>
        <begin position="22"/>
        <end position="128"/>
    </location>
</feature>
<dbReference type="AlphaFoldDB" id="A0A6P3R2L4"/>
<evidence type="ECO:0000313" key="11">
    <source>
        <dbReference type="RefSeq" id="XP_011374388.1"/>
    </source>
</evidence>
<evidence type="ECO:0000256" key="7">
    <source>
        <dbReference type="ARBA" id="ARBA00023157"/>
    </source>
</evidence>
<dbReference type="PANTHER" id="PTHR47393">
    <property type="entry name" value="CYSTATIN-12-RELATED"/>
    <property type="match status" value="1"/>
</dbReference>
<dbReference type="RefSeq" id="XP_011374388.1">
    <property type="nucleotide sequence ID" value="XM_011376086.1"/>
</dbReference>
<dbReference type="KEGG" id="pvp:105302840"/>
<evidence type="ECO:0000256" key="3">
    <source>
        <dbReference type="ARBA" id="ARBA00022525"/>
    </source>
</evidence>
<evidence type="ECO:0000256" key="5">
    <source>
        <dbReference type="ARBA" id="ARBA00022704"/>
    </source>
</evidence>
<comment type="subcellular location">
    <subcellularLocation>
        <location evidence="1">Secreted</location>
    </subcellularLocation>
</comment>
<comment type="similarity">
    <text evidence="2">Belongs to the cystatin family.</text>
</comment>
<keyword evidence="4" id="KW-0646">Protease inhibitor</keyword>